<proteinExistence type="predicted"/>
<protein>
    <submittedName>
        <fullName evidence="2">GDP-mannose 4,6 dehydratase</fullName>
    </submittedName>
</protein>
<dbReference type="Pfam" id="PF16363">
    <property type="entry name" value="GDP_Man_Dehyd"/>
    <property type="match status" value="1"/>
</dbReference>
<dbReference type="AlphaFoldDB" id="A0A1I0JMV0"/>
<sequence>MNLLEAARHNDLERVVLAASSSVYGKPEYLPYDKDHPTNPVSPYGVSKFVSEQYARVYNEIQPLRCATSPSMARGCGRTWR</sequence>
<dbReference type="Proteomes" id="UP000199320">
    <property type="component" value="Unassembled WGS sequence"/>
</dbReference>
<evidence type="ECO:0000313" key="2">
    <source>
        <dbReference type="EMBL" id="SEU10887.1"/>
    </source>
</evidence>
<dbReference type="SUPFAM" id="SSF51735">
    <property type="entry name" value="NAD(P)-binding Rossmann-fold domains"/>
    <property type="match status" value="1"/>
</dbReference>
<reference evidence="3" key="1">
    <citation type="submission" date="2016-10" db="EMBL/GenBank/DDBJ databases">
        <authorList>
            <person name="Varghese N."/>
            <person name="Submissions S."/>
        </authorList>
    </citation>
    <scope>NUCLEOTIDE SEQUENCE [LARGE SCALE GENOMIC DNA]</scope>
    <source>
        <strain evidence="3">CDM_6</strain>
    </source>
</reference>
<organism evidence="2 3">
    <name type="scientific">Natrinema hispanicum</name>
    <dbReference type="NCBI Taxonomy" id="392421"/>
    <lineage>
        <taxon>Archaea</taxon>
        <taxon>Methanobacteriati</taxon>
        <taxon>Methanobacteriota</taxon>
        <taxon>Stenosarchaea group</taxon>
        <taxon>Halobacteria</taxon>
        <taxon>Halobacteriales</taxon>
        <taxon>Natrialbaceae</taxon>
        <taxon>Natrinema</taxon>
    </lineage>
</organism>
<evidence type="ECO:0000259" key="1">
    <source>
        <dbReference type="Pfam" id="PF16363"/>
    </source>
</evidence>
<accession>A0A1I0JMV0</accession>
<dbReference type="InterPro" id="IPR016040">
    <property type="entry name" value="NAD(P)-bd_dom"/>
</dbReference>
<keyword evidence="3" id="KW-1185">Reference proteome</keyword>
<dbReference type="InterPro" id="IPR036291">
    <property type="entry name" value="NAD(P)-bd_dom_sf"/>
</dbReference>
<dbReference type="STRING" id="392421.SAMN04488694_14713"/>
<dbReference type="EMBL" id="FOIC01000047">
    <property type="protein sequence ID" value="SEU10887.1"/>
    <property type="molecule type" value="Genomic_DNA"/>
</dbReference>
<name>A0A1I0JMV0_9EURY</name>
<gene>
    <name evidence="2" type="ORF">SAMN04488694_14713</name>
</gene>
<feature type="domain" description="NAD(P)-binding" evidence="1">
    <location>
        <begin position="1"/>
        <end position="67"/>
    </location>
</feature>
<evidence type="ECO:0000313" key="3">
    <source>
        <dbReference type="Proteomes" id="UP000199320"/>
    </source>
</evidence>
<dbReference type="Gene3D" id="3.40.50.720">
    <property type="entry name" value="NAD(P)-binding Rossmann-like Domain"/>
    <property type="match status" value="1"/>
</dbReference>